<evidence type="ECO:0000313" key="1">
    <source>
        <dbReference type="EMBL" id="AOP51609.1"/>
    </source>
</evidence>
<accession>A0A1D7VXP3</accession>
<dbReference type="Proteomes" id="UP000094094">
    <property type="component" value="Chromosome"/>
</dbReference>
<organism evidence="1 2">
    <name type="scientific">Streptomyces lydicus</name>
    <dbReference type="NCBI Taxonomy" id="47763"/>
    <lineage>
        <taxon>Bacteria</taxon>
        <taxon>Bacillati</taxon>
        <taxon>Actinomycetota</taxon>
        <taxon>Actinomycetes</taxon>
        <taxon>Kitasatosporales</taxon>
        <taxon>Streptomycetaceae</taxon>
        <taxon>Streptomyces</taxon>
    </lineage>
</organism>
<proteinExistence type="predicted"/>
<reference evidence="1 2" key="1">
    <citation type="submission" date="2016-09" db="EMBL/GenBank/DDBJ databases">
        <title>Complete genome sequencing of Streptomyces lydicus 103 and metabolic pathways analysis of antibiotic biosynthesis.</title>
        <authorList>
            <person name="Jia N."/>
            <person name="Ding M.-Z."/>
            <person name="Gao F."/>
            <person name="Yuan Y.-J."/>
        </authorList>
    </citation>
    <scope>NUCLEOTIDE SEQUENCE [LARGE SCALE GENOMIC DNA]</scope>
    <source>
        <strain evidence="1 2">103</strain>
    </source>
</reference>
<protein>
    <submittedName>
        <fullName evidence="1">GYD family protein</fullName>
    </submittedName>
</protein>
<gene>
    <name evidence="1" type="ORF">SL103_30960</name>
</gene>
<keyword evidence="2" id="KW-1185">Reference proteome</keyword>
<dbReference type="RefSeq" id="WP_069574264.1">
    <property type="nucleotide sequence ID" value="NZ_CP017157.1"/>
</dbReference>
<evidence type="ECO:0000313" key="2">
    <source>
        <dbReference type="Proteomes" id="UP000094094"/>
    </source>
</evidence>
<name>A0A1D7VXP3_9ACTN</name>
<dbReference type="InterPro" id="IPR014845">
    <property type="entry name" value="GYD/TTHA1554"/>
</dbReference>
<sequence>MPTYVALLNWTDQGVRNFKDTAKRADAFAAAAQKLGAKVLKLYWTVGPYDLVAIVEAPDDEAATATLLQLGGVGNVRTTTLRAFGQEEMGRIIAKAAG</sequence>
<dbReference type="KEGG" id="slc:SL103_30960"/>
<dbReference type="Pfam" id="PF08734">
    <property type="entry name" value="GYD"/>
    <property type="match status" value="1"/>
</dbReference>
<dbReference type="OrthoDB" id="5243930at2"/>
<dbReference type="AlphaFoldDB" id="A0A1D7VXP3"/>
<dbReference type="EMBL" id="CP017157">
    <property type="protein sequence ID" value="AOP51609.1"/>
    <property type="molecule type" value="Genomic_DNA"/>
</dbReference>